<feature type="region of interest" description="Disordered" evidence="2">
    <location>
        <begin position="413"/>
        <end position="466"/>
    </location>
</feature>
<dbReference type="AlphaFoldDB" id="A0A7S1ASK5"/>
<feature type="compositionally biased region" description="Low complexity" evidence="2">
    <location>
        <begin position="428"/>
        <end position="447"/>
    </location>
</feature>
<accession>A0A7S1ASK5</accession>
<sequence>MPELGTAELCTAPELARTPSNSQIPDFPHNLVRRTSCTSPGPDGVVGGTVAGGRRDEKQSCGAAPMNLLTPSVEGCFHRQVSSPMALSADPSVAVTSQGSGPGVPSLAGGAATGSTSKPVGTVPAFGVAHTATSLGAGSLSGPTSLVTAGLNSGVPSSPSPAGIAGDGASAETPQTQSRGRFRFRLAPESPNVCGGISEVRRETTTQPEEVRGSPCGDSVVQKFGRFTVSTGALADEDADGDFSSCPDSVIGPEDSASFCTERLSGVNLMEVHDFFEAQQQEIQALLQKMRTQLVHLCQGATPEVLAPLRERAGRVSVSDGAKNPEHEMMHCWEQLGSPIEKATRRNRQLEAENQKLKREIQGQHRELKMLDTLLERRQDMPLGRSPPVGIPQSKSVHSPGVTDEMLGPMEFDILAHPSPKGSDVRPGSPDLDSSSSLPSNSAATGSWCAFTGSWPGPLASQGQLG</sequence>
<protein>
    <submittedName>
        <fullName evidence="3">Uncharacterized protein</fullName>
    </submittedName>
</protein>
<dbReference type="EMBL" id="HBFQ01052934">
    <property type="protein sequence ID" value="CAD8863338.1"/>
    <property type="molecule type" value="Transcribed_RNA"/>
</dbReference>
<feature type="region of interest" description="Disordered" evidence="2">
    <location>
        <begin position="151"/>
        <end position="181"/>
    </location>
</feature>
<keyword evidence="1" id="KW-0175">Coiled coil</keyword>
<feature type="coiled-coil region" evidence="1">
    <location>
        <begin position="340"/>
        <end position="374"/>
    </location>
</feature>
<organism evidence="3">
    <name type="scientific">Noctiluca scintillans</name>
    <name type="common">Sea sparkle</name>
    <name type="synonym">Red tide dinoflagellate</name>
    <dbReference type="NCBI Taxonomy" id="2966"/>
    <lineage>
        <taxon>Eukaryota</taxon>
        <taxon>Sar</taxon>
        <taxon>Alveolata</taxon>
        <taxon>Dinophyceae</taxon>
        <taxon>Noctilucales</taxon>
        <taxon>Noctilucaceae</taxon>
        <taxon>Noctiluca</taxon>
    </lineage>
</organism>
<reference evidence="3" key="1">
    <citation type="submission" date="2021-01" db="EMBL/GenBank/DDBJ databases">
        <authorList>
            <person name="Corre E."/>
            <person name="Pelletier E."/>
            <person name="Niang G."/>
            <person name="Scheremetjew M."/>
            <person name="Finn R."/>
            <person name="Kale V."/>
            <person name="Holt S."/>
            <person name="Cochrane G."/>
            <person name="Meng A."/>
            <person name="Brown T."/>
            <person name="Cohen L."/>
        </authorList>
    </citation>
    <scope>NUCLEOTIDE SEQUENCE</scope>
</reference>
<gene>
    <name evidence="3" type="ORF">NSCI0253_LOCUS37693</name>
</gene>
<evidence type="ECO:0000256" key="2">
    <source>
        <dbReference type="SAM" id="MobiDB-lite"/>
    </source>
</evidence>
<feature type="region of interest" description="Disordered" evidence="2">
    <location>
        <begin position="92"/>
        <end position="117"/>
    </location>
</feature>
<name>A0A7S1ASK5_NOCSC</name>
<proteinExistence type="predicted"/>
<evidence type="ECO:0000256" key="1">
    <source>
        <dbReference type="SAM" id="Coils"/>
    </source>
</evidence>
<feature type="region of interest" description="Disordered" evidence="2">
    <location>
        <begin position="380"/>
        <end position="399"/>
    </location>
</feature>
<evidence type="ECO:0000313" key="3">
    <source>
        <dbReference type="EMBL" id="CAD8863338.1"/>
    </source>
</evidence>